<name>A0A0F9KSA7_9ZZZZ</name>
<proteinExistence type="predicted"/>
<organism evidence="1">
    <name type="scientific">marine sediment metagenome</name>
    <dbReference type="NCBI Taxonomy" id="412755"/>
    <lineage>
        <taxon>unclassified sequences</taxon>
        <taxon>metagenomes</taxon>
        <taxon>ecological metagenomes</taxon>
    </lineage>
</organism>
<sequence length="39" mass="4486">QKELDNNPLHQAFLRAIKKNAEKRGLEAIKIILEASRND</sequence>
<accession>A0A0F9KSA7</accession>
<reference evidence="1" key="1">
    <citation type="journal article" date="2015" name="Nature">
        <title>Complex archaea that bridge the gap between prokaryotes and eukaryotes.</title>
        <authorList>
            <person name="Spang A."/>
            <person name="Saw J.H."/>
            <person name="Jorgensen S.L."/>
            <person name="Zaremba-Niedzwiedzka K."/>
            <person name="Martijn J."/>
            <person name="Lind A.E."/>
            <person name="van Eijk R."/>
            <person name="Schleper C."/>
            <person name="Guy L."/>
            <person name="Ettema T.J."/>
        </authorList>
    </citation>
    <scope>NUCLEOTIDE SEQUENCE</scope>
</reference>
<dbReference type="EMBL" id="LAZR01008608">
    <property type="protein sequence ID" value="KKM77671.1"/>
    <property type="molecule type" value="Genomic_DNA"/>
</dbReference>
<gene>
    <name evidence="1" type="ORF">LCGC14_1367630</name>
</gene>
<comment type="caution">
    <text evidence="1">The sequence shown here is derived from an EMBL/GenBank/DDBJ whole genome shotgun (WGS) entry which is preliminary data.</text>
</comment>
<evidence type="ECO:0000313" key="1">
    <source>
        <dbReference type="EMBL" id="KKM77671.1"/>
    </source>
</evidence>
<feature type="non-terminal residue" evidence="1">
    <location>
        <position position="1"/>
    </location>
</feature>
<dbReference type="AlphaFoldDB" id="A0A0F9KSA7"/>
<protein>
    <submittedName>
        <fullName evidence="1">Uncharacterized protein</fullName>
    </submittedName>
</protein>